<keyword evidence="2" id="KW-0969">Cilium</keyword>
<evidence type="ECO:0000313" key="7">
    <source>
        <dbReference type="RefSeq" id="XP_020862118.1"/>
    </source>
</evidence>
<organism evidence="6 7">
    <name type="scientific">Phascolarctos cinereus</name>
    <name type="common">Koala</name>
    <dbReference type="NCBI Taxonomy" id="38626"/>
    <lineage>
        <taxon>Eukaryota</taxon>
        <taxon>Metazoa</taxon>
        <taxon>Chordata</taxon>
        <taxon>Craniata</taxon>
        <taxon>Vertebrata</taxon>
        <taxon>Euteleostomi</taxon>
        <taxon>Mammalia</taxon>
        <taxon>Metatheria</taxon>
        <taxon>Diprotodontia</taxon>
        <taxon>Phascolarctidae</taxon>
        <taxon>Phascolarctos</taxon>
    </lineage>
</organism>
<evidence type="ECO:0000256" key="3">
    <source>
        <dbReference type="SAM" id="Coils"/>
    </source>
</evidence>
<feature type="compositionally biased region" description="Polar residues" evidence="4">
    <location>
        <begin position="1"/>
        <end position="13"/>
    </location>
</feature>
<feature type="region of interest" description="Disordered" evidence="4">
    <location>
        <begin position="1"/>
        <end position="26"/>
    </location>
</feature>
<dbReference type="InParanoid" id="A0A6P5LXX8"/>
<feature type="region of interest" description="Disordered" evidence="4">
    <location>
        <begin position="264"/>
        <end position="293"/>
    </location>
</feature>
<evidence type="ECO:0000259" key="5">
    <source>
        <dbReference type="Pfam" id="PF13863"/>
    </source>
</evidence>
<dbReference type="KEGG" id="pcw:110221785"/>
<dbReference type="InterPro" id="IPR051147">
    <property type="entry name" value="CFAP_domain-containing"/>
</dbReference>
<gene>
    <name evidence="7" type="primary">CCDC38</name>
</gene>
<proteinExistence type="predicted"/>
<keyword evidence="6" id="KW-1185">Reference proteome</keyword>
<dbReference type="CTD" id="120935"/>
<accession>A0A6P5LXX8</accession>
<feature type="coiled-coil region" evidence="3">
    <location>
        <begin position="421"/>
        <end position="484"/>
    </location>
</feature>
<dbReference type="GeneID" id="110221785"/>
<evidence type="ECO:0000256" key="1">
    <source>
        <dbReference type="ARBA" id="ARBA00023054"/>
    </source>
</evidence>
<dbReference type="Proteomes" id="UP000515140">
    <property type="component" value="Unplaced"/>
</dbReference>
<keyword evidence="1 3" id="KW-0175">Coiled coil</keyword>
<feature type="region of interest" description="Disordered" evidence="4">
    <location>
        <begin position="313"/>
        <end position="336"/>
    </location>
</feature>
<feature type="compositionally biased region" description="Basic and acidic residues" evidence="4">
    <location>
        <begin position="14"/>
        <end position="26"/>
    </location>
</feature>
<keyword evidence="2" id="KW-0966">Cell projection</keyword>
<dbReference type="Pfam" id="PF13863">
    <property type="entry name" value="DUF4200"/>
    <property type="match status" value="1"/>
</dbReference>
<dbReference type="RefSeq" id="XP_020862118.1">
    <property type="nucleotide sequence ID" value="XM_021006459.1"/>
</dbReference>
<evidence type="ECO:0000313" key="6">
    <source>
        <dbReference type="Proteomes" id="UP000515140"/>
    </source>
</evidence>
<sequence length="635" mass="73721">MSTHLVPIRSTTSAREKEENGRKSTCEKNTPYTYYFEDMFLFKKKELEEKEREKIVNRGKKVHEKTTFSSRMKNRSHLREINIPAETASCEIGLDSAIIPSFIERSTGPRKSKQEFIRHQRERFVLEYNLATQRKTMMKLQRCMEIQEQQFLNAEKRLQEDAFAFEEFLRENDQKSVDALKIAAQETIGKLQMASELKKANLEIQVVKSEIMKTEFLLNEYIKYGCFLLKLSPKTWQVQQTLKKMKPKDVSTVPSLPKLVQKPSVVKKSKLDKDSPRKTSGVPTTEDGPLLIPKGRASRENIEMIKTLNMEDSGRGKSFQLESRGSEPLSRRKKNSEVVIRSPYQRTMRGVVTYKNPAWQDLPEPLAKHLGARGHPPAVMKAASISSEDSLDFGADEIDCDLEPELYFKEPEELLQVFTKLEEQNLTLVQYSQDIDETLEDVSKREKAIQDKVNSSIEALLDQKEMLKNNCAREEEKAAELELRSRLFSFGEFNSEVQEKLIDSLSRKVNHVYKVCIGEVDMANLNPVQKLVKVESRLVELSDLIESVPKESIDVIKKAKQRERRQKMREEKLREKQKSQEEKIRIALERAMSEPKRKMGRKLVYRSQPITNVKQKIHFVDDTKSKVLEDHYFFS</sequence>
<name>A0A6P5LXX8_PHACI</name>
<evidence type="ECO:0000256" key="2">
    <source>
        <dbReference type="ARBA" id="ARBA00023069"/>
    </source>
</evidence>
<protein>
    <submittedName>
        <fullName evidence="7">Coiled-coil domain-containing protein 38</fullName>
    </submittedName>
</protein>
<dbReference type="AlphaFoldDB" id="A0A6P5LXX8"/>
<dbReference type="PANTHER" id="PTHR21683:SF7">
    <property type="entry name" value="COILED-COIL DOMAIN-CONTAINING PROTEIN 38"/>
    <property type="match status" value="1"/>
</dbReference>
<feature type="coiled-coil region" evidence="3">
    <location>
        <begin position="556"/>
        <end position="590"/>
    </location>
</feature>
<dbReference type="GO" id="GO:0005813">
    <property type="term" value="C:centrosome"/>
    <property type="evidence" value="ECO:0007669"/>
    <property type="project" value="TreeGrafter"/>
</dbReference>
<reference evidence="7" key="1">
    <citation type="submission" date="2025-08" db="UniProtKB">
        <authorList>
            <consortium name="RefSeq"/>
        </authorList>
    </citation>
    <scope>IDENTIFICATION</scope>
    <source>
        <tissue evidence="7">Spleen</tissue>
    </source>
</reference>
<dbReference type="PANTHER" id="PTHR21683">
    <property type="entry name" value="COILED-COIL DOMAIN-CONTAINING PROTEIN 42 LIKE-2-LIKE-RELATED"/>
    <property type="match status" value="1"/>
</dbReference>
<evidence type="ECO:0000256" key="4">
    <source>
        <dbReference type="SAM" id="MobiDB-lite"/>
    </source>
</evidence>
<dbReference type="FunCoup" id="A0A6P5LXX8">
    <property type="interactions" value="50"/>
</dbReference>
<feature type="domain" description="DUF4200" evidence="5">
    <location>
        <begin position="116"/>
        <end position="234"/>
    </location>
</feature>
<dbReference type="InterPro" id="IPR025252">
    <property type="entry name" value="DUF4200"/>
</dbReference>